<keyword evidence="1" id="KW-0808">Transferase</keyword>
<name>A0A940P933_9ENTE</name>
<organism evidence="4 5">
    <name type="scientific">Vagococcus allomyrinae</name>
    <dbReference type="NCBI Taxonomy" id="2794353"/>
    <lineage>
        <taxon>Bacteria</taxon>
        <taxon>Bacillati</taxon>
        <taxon>Bacillota</taxon>
        <taxon>Bacilli</taxon>
        <taxon>Lactobacillales</taxon>
        <taxon>Enterococcaceae</taxon>
        <taxon>Vagococcus</taxon>
    </lineage>
</organism>
<dbReference type="PROSITE" id="PS51186">
    <property type="entry name" value="GNAT"/>
    <property type="match status" value="1"/>
</dbReference>
<dbReference type="AlphaFoldDB" id="A0A940P933"/>
<dbReference type="PANTHER" id="PTHR43072:SF23">
    <property type="entry name" value="UPF0039 PROTEIN C11D3.02C"/>
    <property type="match status" value="1"/>
</dbReference>
<dbReference type="GO" id="GO:0016747">
    <property type="term" value="F:acyltransferase activity, transferring groups other than amino-acyl groups"/>
    <property type="evidence" value="ECO:0007669"/>
    <property type="project" value="InterPro"/>
</dbReference>
<dbReference type="RefSeq" id="WP_209525094.1">
    <property type="nucleotide sequence ID" value="NZ_JAEEGA010000002.1"/>
</dbReference>
<dbReference type="Gene3D" id="3.40.630.30">
    <property type="match status" value="1"/>
</dbReference>
<evidence type="ECO:0000256" key="2">
    <source>
        <dbReference type="ARBA" id="ARBA00023315"/>
    </source>
</evidence>
<evidence type="ECO:0000259" key="3">
    <source>
        <dbReference type="PROSITE" id="PS51186"/>
    </source>
</evidence>
<sequence>MEVEFIKLDVQHKQEVLELFNYYIETTTAAYRAQLVNEDFFSHFCESGDTYCSFAIEAKDGSLVGFCLLEAYIPISTFSKAAEVMYFLHPKYTGKGIGALALNKLEVEAKKRGITRLIADISLENVGSIKFHESNGFVEFGKLANIGEKFGRTFGIIWMQKELSS</sequence>
<feature type="domain" description="N-acetyltransferase" evidence="3">
    <location>
        <begin position="3"/>
        <end position="164"/>
    </location>
</feature>
<dbReference type="CDD" id="cd04301">
    <property type="entry name" value="NAT_SF"/>
    <property type="match status" value="1"/>
</dbReference>
<evidence type="ECO:0000313" key="5">
    <source>
        <dbReference type="Proteomes" id="UP000674938"/>
    </source>
</evidence>
<protein>
    <submittedName>
        <fullName evidence="4">N-acetyltransferase</fullName>
    </submittedName>
</protein>
<dbReference type="EMBL" id="JAEEGA010000002">
    <property type="protein sequence ID" value="MBP1040202.1"/>
    <property type="molecule type" value="Genomic_DNA"/>
</dbReference>
<evidence type="ECO:0000313" key="4">
    <source>
        <dbReference type="EMBL" id="MBP1040202.1"/>
    </source>
</evidence>
<proteinExistence type="predicted"/>
<dbReference type="PANTHER" id="PTHR43072">
    <property type="entry name" value="N-ACETYLTRANSFERASE"/>
    <property type="match status" value="1"/>
</dbReference>
<keyword evidence="2" id="KW-0012">Acyltransferase</keyword>
<dbReference type="SUPFAM" id="SSF55729">
    <property type="entry name" value="Acyl-CoA N-acyltransferases (Nat)"/>
    <property type="match status" value="1"/>
</dbReference>
<keyword evidence="5" id="KW-1185">Reference proteome</keyword>
<dbReference type="InterPro" id="IPR000182">
    <property type="entry name" value="GNAT_dom"/>
</dbReference>
<evidence type="ECO:0000256" key="1">
    <source>
        <dbReference type="ARBA" id="ARBA00022679"/>
    </source>
</evidence>
<dbReference type="Pfam" id="PF00583">
    <property type="entry name" value="Acetyltransf_1"/>
    <property type="match status" value="1"/>
</dbReference>
<dbReference type="Proteomes" id="UP000674938">
    <property type="component" value="Unassembled WGS sequence"/>
</dbReference>
<reference evidence="4" key="1">
    <citation type="submission" date="2020-12" db="EMBL/GenBank/DDBJ databases">
        <title>Vagococcus allomyrinae sp. nov. and Enterococcus lavae sp. nov., isolated from the larvae of Allomyrina dichotoma.</title>
        <authorList>
            <person name="Lee S.D."/>
        </authorList>
    </citation>
    <scope>NUCLEOTIDE SEQUENCE</scope>
    <source>
        <strain evidence="4">BWB3-3</strain>
    </source>
</reference>
<comment type="caution">
    <text evidence="4">The sequence shown here is derived from an EMBL/GenBank/DDBJ whole genome shotgun (WGS) entry which is preliminary data.</text>
</comment>
<accession>A0A940P933</accession>
<dbReference type="InterPro" id="IPR016181">
    <property type="entry name" value="Acyl_CoA_acyltransferase"/>
</dbReference>
<gene>
    <name evidence="4" type="ORF">I6N95_04165</name>
</gene>